<gene>
    <name evidence="7" type="ORF">CAPTEDRAFT_178790</name>
</gene>
<dbReference type="SMART" id="SM00064">
    <property type="entry name" value="FYVE"/>
    <property type="match status" value="1"/>
</dbReference>
<evidence type="ECO:0000313" key="8">
    <source>
        <dbReference type="EnsemblMetazoa" id="CapteP178790"/>
    </source>
</evidence>
<dbReference type="InterPro" id="IPR017455">
    <property type="entry name" value="Znf_FYVE-rel"/>
</dbReference>
<dbReference type="EnsemblMetazoa" id="CapteT178790">
    <property type="protein sequence ID" value="CapteP178790"/>
    <property type="gene ID" value="CapteG178790"/>
</dbReference>
<sequence>MSANINIPITHLGRFAPIWLPDAEAPNCMQCETRFTFTKRRHHCRACGKVFCSTCCNLKSRLGHLNGKEARVCSRCYQDLVRAQVFERMHAESANGETSQPQVSPNPNNPSEYCSTIPPMQQVQANAPPPTVMVPSTVGVLRKQGSIKRNEPKQVMFSDGIRPGGDLTELDGSSDVPTRLPSQRTGRKVKVVERSSEENTAMKTRTVKSPEATRHTCLIPETGLPPVILQTGVKGDYSIEENPDSEKIMAQIESTEDVTPVVFAINKNLFVIVKIVSLECCVNRVCWNFTTKGMCTVNQAEIMFVLECLPQEKTIPRDIFTHLNSVYEDASRGNPVSNLSHVIFTRPFLDSRDHGGVLYMQPTFQCQQKLILPSPPYLYGILLQKWETPWAKVFPLRLMLRLGAEFRYYPCPLISVRFRKPVYGEIGHTIMNLLADFRNYQYMLPTIKGVTVHMEDKWTYVNFPRNRYDQVMKVVNSSNDHVMALGANFSSEADSHLICYQNDEGTYQTQAINIQNKPRQVTGASFVVFNGALKTSAGMRAKSSIVEDGVMVQVTAESLAAMKDAMKEMHDYTIPCGSFDLPQPDEHVKVQWVDDDKRVNIGVVSPIDGTSMEGIQSIHIHHATDYAGEKRAIRWTECFFMKNEDQSNPRFEPVDQSRLAETLAQACCIALTKHLDPLKEAGLAKIALRATIDAEQVGYEVGSNGQRLPDFCMNDLDNELIAVIHNAASHTQDAPVLLELVFHIVE</sequence>
<dbReference type="EMBL" id="AMQN01002100">
    <property type="status" value="NOT_ANNOTATED_CDS"/>
    <property type="molecule type" value="Genomic_DNA"/>
</dbReference>
<dbReference type="SMART" id="SM01422">
    <property type="entry name" value="SARA"/>
    <property type="match status" value="1"/>
</dbReference>
<keyword evidence="1" id="KW-0479">Metal-binding</keyword>
<dbReference type="Pfam" id="PF11409">
    <property type="entry name" value="SARA"/>
    <property type="match status" value="1"/>
</dbReference>
<reference evidence="8" key="3">
    <citation type="submission" date="2015-06" db="UniProtKB">
        <authorList>
            <consortium name="EnsemblMetazoa"/>
        </authorList>
    </citation>
    <scope>IDENTIFICATION</scope>
</reference>
<dbReference type="InterPro" id="IPR037145">
    <property type="entry name" value="SARA_Smad-bd_sf"/>
</dbReference>
<protein>
    <recommendedName>
        <fullName evidence="6">FYVE-type domain-containing protein</fullName>
    </recommendedName>
</protein>
<reference evidence="7 9" key="2">
    <citation type="journal article" date="2013" name="Nature">
        <title>Insights into bilaterian evolution from three spiralian genomes.</title>
        <authorList>
            <person name="Simakov O."/>
            <person name="Marletaz F."/>
            <person name="Cho S.J."/>
            <person name="Edsinger-Gonzales E."/>
            <person name="Havlak P."/>
            <person name="Hellsten U."/>
            <person name="Kuo D.H."/>
            <person name="Larsson T."/>
            <person name="Lv J."/>
            <person name="Arendt D."/>
            <person name="Savage R."/>
            <person name="Osoegawa K."/>
            <person name="de Jong P."/>
            <person name="Grimwood J."/>
            <person name="Chapman J.A."/>
            <person name="Shapiro H."/>
            <person name="Aerts A."/>
            <person name="Otillar R.P."/>
            <person name="Terry A.Y."/>
            <person name="Boore J.L."/>
            <person name="Grigoriev I.V."/>
            <person name="Lindberg D.R."/>
            <person name="Seaver E.C."/>
            <person name="Weisblat D.A."/>
            <person name="Putnam N.H."/>
            <person name="Rokhsar D.S."/>
        </authorList>
    </citation>
    <scope>NUCLEOTIDE SEQUENCE</scope>
    <source>
        <strain evidence="7 9">I ESC-2004</strain>
    </source>
</reference>
<dbReference type="InterPro" id="IPR024608">
    <property type="entry name" value="SARA-like_SBD"/>
</dbReference>
<dbReference type="GO" id="GO:0008270">
    <property type="term" value="F:zinc ion binding"/>
    <property type="evidence" value="ECO:0007669"/>
    <property type="project" value="UniProtKB-KW"/>
</dbReference>
<evidence type="ECO:0000256" key="5">
    <source>
        <dbReference type="SAM" id="MobiDB-lite"/>
    </source>
</evidence>
<keyword evidence="3" id="KW-0862">Zinc</keyword>
<dbReference type="InterPro" id="IPR022557">
    <property type="entry name" value="SARA-like_C"/>
</dbReference>
<dbReference type="InterPro" id="IPR013083">
    <property type="entry name" value="Znf_RING/FYVE/PHD"/>
</dbReference>
<dbReference type="Gene3D" id="4.10.720.10">
    <property type="entry name" value="Smad anchor for receptor activation, Smad-binding domain"/>
    <property type="match status" value="1"/>
</dbReference>
<name>R7U380_CAPTE</name>
<dbReference type="AlphaFoldDB" id="R7U380"/>
<dbReference type="FunCoup" id="R7U380">
    <property type="interactions" value="1445"/>
</dbReference>
<evidence type="ECO:0000313" key="7">
    <source>
        <dbReference type="EMBL" id="ELT98136.1"/>
    </source>
</evidence>
<dbReference type="STRING" id="283909.R7U380"/>
<evidence type="ECO:0000256" key="4">
    <source>
        <dbReference type="PROSITE-ProRule" id="PRU00091"/>
    </source>
</evidence>
<dbReference type="SUPFAM" id="SSF57903">
    <property type="entry name" value="FYVE/PHD zinc finger"/>
    <property type="match status" value="1"/>
</dbReference>
<dbReference type="GO" id="GO:0031901">
    <property type="term" value="C:early endosome membrane"/>
    <property type="evidence" value="ECO:0007669"/>
    <property type="project" value="TreeGrafter"/>
</dbReference>
<organism evidence="7">
    <name type="scientific">Capitella teleta</name>
    <name type="common">Polychaete worm</name>
    <dbReference type="NCBI Taxonomy" id="283909"/>
    <lineage>
        <taxon>Eukaryota</taxon>
        <taxon>Metazoa</taxon>
        <taxon>Spiralia</taxon>
        <taxon>Lophotrochozoa</taxon>
        <taxon>Annelida</taxon>
        <taxon>Polychaeta</taxon>
        <taxon>Sedentaria</taxon>
        <taxon>Scolecida</taxon>
        <taxon>Capitellidae</taxon>
        <taxon>Capitella</taxon>
    </lineage>
</organism>
<dbReference type="Pfam" id="PF11979">
    <property type="entry name" value="SARA_C"/>
    <property type="match status" value="1"/>
</dbReference>
<dbReference type="OrthoDB" id="5872154at2759"/>
<dbReference type="SMART" id="SM01421">
    <property type="entry name" value="DUF3480"/>
    <property type="match status" value="1"/>
</dbReference>
<dbReference type="EMBL" id="KB308242">
    <property type="protein sequence ID" value="ELT98136.1"/>
    <property type="molecule type" value="Genomic_DNA"/>
</dbReference>
<dbReference type="Proteomes" id="UP000014760">
    <property type="component" value="Unassembled WGS sequence"/>
</dbReference>
<dbReference type="InterPro" id="IPR000306">
    <property type="entry name" value="Znf_FYVE"/>
</dbReference>
<feature type="region of interest" description="Disordered" evidence="5">
    <location>
        <begin position="156"/>
        <end position="186"/>
    </location>
</feature>
<reference evidence="9" key="1">
    <citation type="submission" date="2012-12" db="EMBL/GenBank/DDBJ databases">
        <authorList>
            <person name="Hellsten U."/>
            <person name="Grimwood J."/>
            <person name="Chapman J.A."/>
            <person name="Shapiro H."/>
            <person name="Aerts A."/>
            <person name="Otillar R.P."/>
            <person name="Terry A.Y."/>
            <person name="Boore J.L."/>
            <person name="Simakov O."/>
            <person name="Marletaz F."/>
            <person name="Cho S.-J."/>
            <person name="Edsinger-Gonzales E."/>
            <person name="Havlak P."/>
            <person name="Kuo D.-H."/>
            <person name="Larsson T."/>
            <person name="Lv J."/>
            <person name="Arendt D."/>
            <person name="Savage R."/>
            <person name="Osoegawa K."/>
            <person name="de Jong P."/>
            <person name="Lindberg D.R."/>
            <person name="Seaver E.C."/>
            <person name="Weisblat D.A."/>
            <person name="Putnam N.H."/>
            <person name="Grigoriev I.V."/>
            <person name="Rokhsar D.S."/>
        </authorList>
    </citation>
    <scope>NUCLEOTIDE SEQUENCE</scope>
    <source>
        <strain evidence="9">I ESC-2004</strain>
    </source>
</reference>
<evidence type="ECO:0000256" key="2">
    <source>
        <dbReference type="ARBA" id="ARBA00022771"/>
    </source>
</evidence>
<keyword evidence="2 4" id="KW-0863">Zinc-finger</keyword>
<proteinExistence type="predicted"/>
<dbReference type="GO" id="GO:0016197">
    <property type="term" value="P:endosomal transport"/>
    <property type="evidence" value="ECO:0007669"/>
    <property type="project" value="TreeGrafter"/>
</dbReference>
<evidence type="ECO:0000259" key="6">
    <source>
        <dbReference type="PROSITE" id="PS50178"/>
    </source>
</evidence>
<dbReference type="Gene3D" id="3.30.500.40">
    <property type="match status" value="1"/>
</dbReference>
<feature type="domain" description="FYVE-type" evidence="6">
    <location>
        <begin position="22"/>
        <end position="81"/>
    </location>
</feature>
<dbReference type="Pfam" id="PF01363">
    <property type="entry name" value="FYVE"/>
    <property type="match status" value="1"/>
</dbReference>
<dbReference type="HOGENOM" id="CLU_016038_0_0_1"/>
<dbReference type="FunFam" id="3.30.40.10:FF:000084">
    <property type="entry name" value="Zinc finger, FYVE domain-containing 9b"/>
    <property type="match status" value="1"/>
</dbReference>
<feature type="region of interest" description="Disordered" evidence="5">
    <location>
        <begin position="92"/>
        <end position="116"/>
    </location>
</feature>
<keyword evidence="9" id="KW-1185">Reference proteome</keyword>
<evidence type="ECO:0000256" key="3">
    <source>
        <dbReference type="ARBA" id="ARBA00022833"/>
    </source>
</evidence>
<dbReference type="PANTHER" id="PTHR46319">
    <property type="entry name" value="ZINC FINGER FYVE DOMAIN-CONTAINING PROTEIN"/>
    <property type="match status" value="1"/>
</dbReference>
<evidence type="ECO:0000256" key="1">
    <source>
        <dbReference type="ARBA" id="ARBA00022723"/>
    </source>
</evidence>
<dbReference type="CDD" id="cd15729">
    <property type="entry name" value="FYVE_endofin"/>
    <property type="match status" value="1"/>
</dbReference>
<dbReference type="PANTHER" id="PTHR46319:SF3">
    <property type="entry name" value="ZINC FINGER FYVE DOMAIN-CONTAINING PROTEIN"/>
    <property type="match status" value="1"/>
</dbReference>
<dbReference type="OMA" id="THAINIH"/>
<accession>R7U380</accession>
<evidence type="ECO:0000313" key="9">
    <source>
        <dbReference type="Proteomes" id="UP000014760"/>
    </source>
</evidence>
<dbReference type="Gene3D" id="3.30.1360.220">
    <property type="entry name" value="Domain of unknown function (DUF3480), N-terminal subdomain"/>
    <property type="match status" value="1"/>
</dbReference>
<dbReference type="FunFam" id="3.30.500.40:FF:000001">
    <property type="entry name" value="Zinc finger, FYVE domain-containing 9a"/>
    <property type="match status" value="1"/>
</dbReference>
<dbReference type="InterPro" id="IPR011011">
    <property type="entry name" value="Znf_FYVE_PHD"/>
</dbReference>
<feature type="compositionally biased region" description="Low complexity" evidence="5">
    <location>
        <begin position="99"/>
        <end position="111"/>
    </location>
</feature>
<dbReference type="Gene3D" id="3.30.40.10">
    <property type="entry name" value="Zinc/RING finger domain, C3HC4 (zinc finger)"/>
    <property type="match status" value="1"/>
</dbReference>
<dbReference type="PROSITE" id="PS50178">
    <property type="entry name" value="ZF_FYVE"/>
    <property type="match status" value="1"/>
</dbReference>